<dbReference type="AlphaFoldDB" id="A0A6M0RG18"/>
<keyword evidence="5 7" id="KW-1133">Transmembrane helix</keyword>
<sequence length="391" mass="43550">MFRTFSVAWAQLLHQKVQTIVTILGVAVTAILLFMQVGFRVGLLESSTQLPASFQSDIVLISNSSIAFSVAVPFSERRLNQVLAFEEVESVTPIYITMIFVKRLEEQPKFMSSMQVIAFPLKPNVMDVPGLAENLDKIKDDNFFLLDGRSRPELSSLIAEIKNNGRVSTEITSIGFERKKVDLVGLFEMGASTFYNGNLITSEANFLKVFGLGQGEIIAGLVHVKPGVDVPQLISRIKSYLPDDVKIMSRKELIREDKAFIETSSPMGIVILFAMLFSILIGIVVLYQVLYQNISRFAKEYATLKAIGYSQRFLVEIVLEQVFVFAILGYIPGFIASCFVYDALSAATKMKFLMSFNIAAFVLFVIFFICTVSGIIATNKLKEANPVDVFN</sequence>
<dbReference type="PANTHER" id="PTHR43738">
    <property type="entry name" value="ABC TRANSPORTER, MEMBRANE PROTEIN"/>
    <property type="match status" value="1"/>
</dbReference>
<dbReference type="PIRSF" id="PIRSF031773">
    <property type="entry name" value="DevC"/>
    <property type="match status" value="1"/>
</dbReference>
<name>A0A6M0RG18_9CYAN</name>
<evidence type="ECO:0000256" key="7">
    <source>
        <dbReference type="SAM" id="Phobius"/>
    </source>
</evidence>
<comment type="subcellular location">
    <subcellularLocation>
        <location evidence="1">Cell membrane</location>
        <topology evidence="1">Multi-pass membrane protein</topology>
    </subcellularLocation>
</comment>
<dbReference type="PANTHER" id="PTHR43738:SF1">
    <property type="entry name" value="HEMIN TRANSPORT SYSTEM PERMEASE PROTEIN HRTB-RELATED"/>
    <property type="match status" value="1"/>
</dbReference>
<reference evidence="9 10" key="1">
    <citation type="journal article" date="2020" name="Microb. Ecol.">
        <title>Ecogenomics of the Marine Benthic Filamentous Cyanobacterium Adonisia.</title>
        <authorList>
            <person name="Walter J.M."/>
            <person name="Coutinho F.H."/>
            <person name="Leomil L."/>
            <person name="Hargreaves P.I."/>
            <person name="Campeao M.E."/>
            <person name="Vieira V.V."/>
            <person name="Silva B.S."/>
            <person name="Fistarol G.O."/>
            <person name="Salomon P.S."/>
            <person name="Sawabe T."/>
            <person name="Mino S."/>
            <person name="Hosokawa M."/>
            <person name="Miyashita H."/>
            <person name="Maruyama F."/>
            <person name="van Verk M.C."/>
            <person name="Dutilh B.E."/>
            <person name="Thompson C.C."/>
            <person name="Thompson F.L."/>
        </authorList>
    </citation>
    <scope>NUCLEOTIDE SEQUENCE [LARGE SCALE GENOMIC DNA]</scope>
    <source>
        <strain evidence="9 10">CCMR0081</strain>
    </source>
</reference>
<evidence type="ECO:0000256" key="2">
    <source>
        <dbReference type="ARBA" id="ARBA00022448"/>
    </source>
</evidence>
<dbReference type="NCBIfam" id="TIGR01185">
    <property type="entry name" value="devC"/>
    <property type="match status" value="1"/>
</dbReference>
<feature type="transmembrane region" description="Helical" evidence="7">
    <location>
        <begin position="322"/>
        <end position="344"/>
    </location>
</feature>
<feature type="transmembrane region" description="Helical" evidence="7">
    <location>
        <begin position="356"/>
        <end position="377"/>
    </location>
</feature>
<protein>
    <submittedName>
        <fullName evidence="9">DevC protein</fullName>
    </submittedName>
</protein>
<comment type="caution">
    <text evidence="9">The sequence shown here is derived from an EMBL/GenBank/DDBJ whole genome shotgun (WGS) entry which is preliminary data.</text>
</comment>
<evidence type="ECO:0000256" key="5">
    <source>
        <dbReference type="ARBA" id="ARBA00022989"/>
    </source>
</evidence>
<evidence type="ECO:0000256" key="3">
    <source>
        <dbReference type="ARBA" id="ARBA00022475"/>
    </source>
</evidence>
<dbReference type="RefSeq" id="WP_163696507.1">
    <property type="nucleotide sequence ID" value="NZ_QXHD01000003.1"/>
</dbReference>
<evidence type="ECO:0000256" key="6">
    <source>
        <dbReference type="ARBA" id="ARBA00023136"/>
    </source>
</evidence>
<feature type="transmembrane region" description="Helical" evidence="7">
    <location>
        <begin position="268"/>
        <end position="290"/>
    </location>
</feature>
<evidence type="ECO:0000259" key="8">
    <source>
        <dbReference type="Pfam" id="PF02687"/>
    </source>
</evidence>
<feature type="domain" description="ABC3 transporter permease C-terminal" evidence="8">
    <location>
        <begin position="273"/>
        <end position="386"/>
    </location>
</feature>
<dbReference type="Pfam" id="PF02687">
    <property type="entry name" value="FtsX"/>
    <property type="match status" value="1"/>
</dbReference>
<gene>
    <name evidence="9" type="ORF">DXZ20_03870</name>
</gene>
<dbReference type="InterPro" id="IPR051125">
    <property type="entry name" value="ABC-4/HrtB_transporter"/>
</dbReference>
<dbReference type="Proteomes" id="UP000481033">
    <property type="component" value="Unassembled WGS sequence"/>
</dbReference>
<proteinExistence type="predicted"/>
<feature type="transmembrane region" description="Helical" evidence="7">
    <location>
        <begin position="20"/>
        <end position="38"/>
    </location>
</feature>
<evidence type="ECO:0000256" key="4">
    <source>
        <dbReference type="ARBA" id="ARBA00022692"/>
    </source>
</evidence>
<keyword evidence="2" id="KW-0813">Transport</keyword>
<dbReference type="InterPro" id="IPR005891">
    <property type="entry name" value="DevC"/>
</dbReference>
<dbReference type="EMBL" id="QXHD01000003">
    <property type="protein sequence ID" value="NEZ54840.1"/>
    <property type="molecule type" value="Genomic_DNA"/>
</dbReference>
<keyword evidence="3" id="KW-1003">Cell membrane</keyword>
<evidence type="ECO:0000313" key="10">
    <source>
        <dbReference type="Proteomes" id="UP000481033"/>
    </source>
</evidence>
<evidence type="ECO:0000256" key="1">
    <source>
        <dbReference type="ARBA" id="ARBA00004651"/>
    </source>
</evidence>
<keyword evidence="4 7" id="KW-0812">Transmembrane</keyword>
<dbReference type="GO" id="GO:0005886">
    <property type="term" value="C:plasma membrane"/>
    <property type="evidence" value="ECO:0007669"/>
    <property type="project" value="UniProtKB-SubCell"/>
</dbReference>
<accession>A0A6M0RG18</accession>
<keyword evidence="6 7" id="KW-0472">Membrane</keyword>
<organism evidence="9 10">
    <name type="scientific">Adonisia turfae CCMR0081</name>
    <dbReference type="NCBI Taxonomy" id="2292702"/>
    <lineage>
        <taxon>Bacteria</taxon>
        <taxon>Bacillati</taxon>
        <taxon>Cyanobacteriota</taxon>
        <taxon>Adonisia</taxon>
        <taxon>Adonisia turfae</taxon>
    </lineage>
</organism>
<dbReference type="InterPro" id="IPR003838">
    <property type="entry name" value="ABC3_permease_C"/>
</dbReference>
<keyword evidence="10" id="KW-1185">Reference proteome</keyword>
<evidence type="ECO:0000313" key="9">
    <source>
        <dbReference type="EMBL" id="NEZ54840.1"/>
    </source>
</evidence>